<evidence type="ECO:0000313" key="2">
    <source>
        <dbReference type="EMBL" id="KAK1769417.1"/>
    </source>
</evidence>
<name>A0AAJ0C639_9PEZI</name>
<feature type="compositionally biased region" description="Basic and acidic residues" evidence="1">
    <location>
        <begin position="1"/>
        <end position="10"/>
    </location>
</feature>
<dbReference type="InterPro" id="IPR011990">
    <property type="entry name" value="TPR-like_helical_dom_sf"/>
</dbReference>
<gene>
    <name evidence="2" type="ORF">QBC33DRAFT_512938</name>
</gene>
<feature type="compositionally biased region" description="Acidic residues" evidence="1">
    <location>
        <begin position="407"/>
        <end position="441"/>
    </location>
</feature>
<dbReference type="Proteomes" id="UP001244011">
    <property type="component" value="Unassembled WGS sequence"/>
</dbReference>
<dbReference type="AlphaFoldDB" id="A0AAJ0C639"/>
<dbReference type="InterPro" id="IPR019734">
    <property type="entry name" value="TPR_rpt"/>
</dbReference>
<keyword evidence="3" id="KW-1185">Reference proteome</keyword>
<dbReference type="Pfam" id="PF13181">
    <property type="entry name" value="TPR_8"/>
    <property type="match status" value="1"/>
</dbReference>
<feature type="region of interest" description="Disordered" evidence="1">
    <location>
        <begin position="401"/>
        <end position="441"/>
    </location>
</feature>
<evidence type="ECO:0000256" key="1">
    <source>
        <dbReference type="SAM" id="MobiDB-lite"/>
    </source>
</evidence>
<comment type="caution">
    <text evidence="2">The sequence shown here is derived from an EMBL/GenBank/DDBJ whole genome shotgun (WGS) entry which is preliminary data.</text>
</comment>
<proteinExistence type="predicted"/>
<feature type="compositionally biased region" description="Basic residues" evidence="1">
    <location>
        <begin position="11"/>
        <end position="20"/>
    </location>
</feature>
<dbReference type="CDD" id="cd24142">
    <property type="entry name" value="ACL4-like"/>
    <property type="match status" value="1"/>
</dbReference>
<organism evidence="2 3">
    <name type="scientific">Phialemonium atrogriseum</name>
    <dbReference type="NCBI Taxonomy" id="1093897"/>
    <lineage>
        <taxon>Eukaryota</taxon>
        <taxon>Fungi</taxon>
        <taxon>Dikarya</taxon>
        <taxon>Ascomycota</taxon>
        <taxon>Pezizomycotina</taxon>
        <taxon>Sordariomycetes</taxon>
        <taxon>Sordariomycetidae</taxon>
        <taxon>Cephalothecales</taxon>
        <taxon>Cephalothecaceae</taxon>
        <taxon>Phialemonium</taxon>
    </lineage>
</organism>
<dbReference type="RefSeq" id="XP_060285630.1">
    <property type="nucleotide sequence ID" value="XM_060425944.1"/>
</dbReference>
<dbReference type="EMBL" id="MU839002">
    <property type="protein sequence ID" value="KAK1769417.1"/>
    <property type="molecule type" value="Genomic_DNA"/>
</dbReference>
<dbReference type="Gene3D" id="1.25.40.10">
    <property type="entry name" value="Tetratricopeptide repeat domain"/>
    <property type="match status" value="2"/>
</dbReference>
<feature type="compositionally biased region" description="Low complexity" evidence="1">
    <location>
        <begin position="21"/>
        <end position="30"/>
    </location>
</feature>
<feature type="region of interest" description="Disordered" evidence="1">
    <location>
        <begin position="163"/>
        <end position="200"/>
    </location>
</feature>
<sequence length="441" mass="47028">MAPTRPDKKKANARAKKARRTTAAAAAAATSPRQLLAEATARLEQGDVGEAARLAEEACERSTGAGRGAALTLLGEIRVEAGEMAEARACFLRAVEAAGGEEGDDDDGHGDDEGGAEKFLWLAQLCEEGGRESVTWFERGAAVLRRQIGRLGEEVERAVKRAGAVSSSAPSSSAAAAAAAPSSSTPTITTAPSPAAHAAQTALDEKKRKLAETLCAVAEVYMTDLSWEADAEGRCEALVTEAGLLAPDHAGAWQTLANVRISQGRAADARAALERSMELWEGLAPEDSSVPAFPARIGLARLLIEVDMEERAVEVVERLVSEDDESVEAWYLGGYGLFALGEKLKENAEGDVKGQDDSADDWKAVWRSARRWLAQCLLLFQAQEYEDQRLGEHAQDLLETIKGEIGDAVEGEDEEDDGWEDTDGGEDADEDADEDGDEEMK</sequence>
<protein>
    <submittedName>
        <fullName evidence="2">Uncharacterized protein</fullName>
    </submittedName>
</protein>
<dbReference type="GeneID" id="85309131"/>
<accession>A0AAJ0C639</accession>
<reference evidence="2" key="1">
    <citation type="submission" date="2023-06" db="EMBL/GenBank/DDBJ databases">
        <title>Genome-scale phylogeny and comparative genomics of the fungal order Sordariales.</title>
        <authorList>
            <consortium name="Lawrence Berkeley National Laboratory"/>
            <person name="Hensen N."/>
            <person name="Bonometti L."/>
            <person name="Westerberg I."/>
            <person name="Brannstrom I.O."/>
            <person name="Guillou S."/>
            <person name="Cros-Aarteil S."/>
            <person name="Calhoun S."/>
            <person name="Haridas S."/>
            <person name="Kuo A."/>
            <person name="Mondo S."/>
            <person name="Pangilinan J."/>
            <person name="Riley R."/>
            <person name="Labutti K."/>
            <person name="Andreopoulos B."/>
            <person name="Lipzen A."/>
            <person name="Chen C."/>
            <person name="Yanf M."/>
            <person name="Daum C."/>
            <person name="Ng V."/>
            <person name="Clum A."/>
            <person name="Steindorff A."/>
            <person name="Ohm R."/>
            <person name="Martin F."/>
            <person name="Silar P."/>
            <person name="Natvig D."/>
            <person name="Lalanne C."/>
            <person name="Gautier V."/>
            <person name="Ament-Velasquez S.L."/>
            <person name="Kruys A."/>
            <person name="Hutchinson M.I."/>
            <person name="Powell A.J."/>
            <person name="Barry K."/>
            <person name="Miller A.N."/>
            <person name="Grigoriev I.V."/>
            <person name="Debuchy R."/>
            <person name="Gladieux P."/>
            <person name="Thoren M.H."/>
            <person name="Johannesson H."/>
        </authorList>
    </citation>
    <scope>NUCLEOTIDE SEQUENCE</scope>
    <source>
        <strain evidence="2">8032-3</strain>
    </source>
</reference>
<dbReference type="SUPFAM" id="SSF48452">
    <property type="entry name" value="TPR-like"/>
    <property type="match status" value="1"/>
</dbReference>
<evidence type="ECO:0000313" key="3">
    <source>
        <dbReference type="Proteomes" id="UP001244011"/>
    </source>
</evidence>
<feature type="region of interest" description="Disordered" evidence="1">
    <location>
        <begin position="1"/>
        <end position="31"/>
    </location>
</feature>